<protein>
    <submittedName>
        <fullName evidence="2">Uncharacterized protein</fullName>
    </submittedName>
</protein>
<dbReference type="EMBL" id="JBBPFD010000017">
    <property type="protein sequence ID" value="KAK7891794.1"/>
    <property type="molecule type" value="Genomic_DNA"/>
</dbReference>
<keyword evidence="3" id="KW-1185">Reference proteome</keyword>
<feature type="region of interest" description="Disordered" evidence="1">
    <location>
        <begin position="51"/>
        <end position="89"/>
    </location>
</feature>
<name>A0AAW0N553_9GOBI</name>
<dbReference type="Proteomes" id="UP001460270">
    <property type="component" value="Unassembled WGS sequence"/>
</dbReference>
<proteinExistence type="predicted"/>
<comment type="caution">
    <text evidence="2">The sequence shown here is derived from an EMBL/GenBank/DDBJ whole genome shotgun (WGS) entry which is preliminary data.</text>
</comment>
<evidence type="ECO:0000313" key="3">
    <source>
        <dbReference type="Proteomes" id="UP001460270"/>
    </source>
</evidence>
<evidence type="ECO:0000313" key="2">
    <source>
        <dbReference type="EMBL" id="KAK7891794.1"/>
    </source>
</evidence>
<gene>
    <name evidence="2" type="ORF">WMY93_023757</name>
</gene>
<organism evidence="2 3">
    <name type="scientific">Mugilogobius chulae</name>
    <name type="common">yellowstripe goby</name>
    <dbReference type="NCBI Taxonomy" id="88201"/>
    <lineage>
        <taxon>Eukaryota</taxon>
        <taxon>Metazoa</taxon>
        <taxon>Chordata</taxon>
        <taxon>Craniata</taxon>
        <taxon>Vertebrata</taxon>
        <taxon>Euteleostomi</taxon>
        <taxon>Actinopterygii</taxon>
        <taxon>Neopterygii</taxon>
        <taxon>Teleostei</taxon>
        <taxon>Neoteleostei</taxon>
        <taxon>Acanthomorphata</taxon>
        <taxon>Gobiaria</taxon>
        <taxon>Gobiiformes</taxon>
        <taxon>Gobioidei</taxon>
        <taxon>Gobiidae</taxon>
        <taxon>Gobionellinae</taxon>
        <taxon>Mugilogobius</taxon>
    </lineage>
</organism>
<accession>A0AAW0N553</accession>
<evidence type="ECO:0000256" key="1">
    <source>
        <dbReference type="SAM" id="MobiDB-lite"/>
    </source>
</evidence>
<reference evidence="3" key="1">
    <citation type="submission" date="2024-04" db="EMBL/GenBank/DDBJ databases">
        <title>Salinicola lusitanus LLJ914,a marine bacterium isolated from the Okinawa Trough.</title>
        <authorList>
            <person name="Li J."/>
        </authorList>
    </citation>
    <scope>NUCLEOTIDE SEQUENCE [LARGE SCALE GENOMIC DNA]</scope>
</reference>
<dbReference type="AlphaFoldDB" id="A0AAW0N553"/>
<feature type="compositionally biased region" description="Basic residues" evidence="1">
    <location>
        <begin position="78"/>
        <end position="89"/>
    </location>
</feature>
<sequence>MEHHLSGGESWCRPAHSPTAQFDTCWSSSQWMRGDTLLGLGVENRNAQPITSSNLGAVTNEDGNEIDTPDPASSTGTAHHRTRGQPLRRNHTLLTDSAGVWSSVLRAPAAGGAVLGDQRLRGADSVVTTGPRRQTHPAHHHLILRSSQQHLLAALEEQRIGHCSGPAKSHRRIYA</sequence>